<feature type="domain" description="TerD" evidence="1">
    <location>
        <begin position="6"/>
        <end position="47"/>
    </location>
</feature>
<dbReference type="Gene3D" id="2.60.60.30">
    <property type="entry name" value="sav2460 like domains"/>
    <property type="match status" value="1"/>
</dbReference>
<gene>
    <name evidence="2" type="ORF">GCM10019016_101050</name>
</gene>
<proteinExistence type="predicted"/>
<evidence type="ECO:0000313" key="3">
    <source>
        <dbReference type="Proteomes" id="UP001501455"/>
    </source>
</evidence>
<comment type="caution">
    <text evidence="2">The sequence shown here is derived from an EMBL/GenBank/DDBJ whole genome shotgun (WGS) entry which is preliminary data.</text>
</comment>
<name>A0ABP6U770_9ACTN</name>
<evidence type="ECO:0000259" key="1">
    <source>
        <dbReference type="Pfam" id="PF02342"/>
    </source>
</evidence>
<dbReference type="Proteomes" id="UP001501455">
    <property type="component" value="Unassembled WGS sequence"/>
</dbReference>
<evidence type="ECO:0000313" key="2">
    <source>
        <dbReference type="EMBL" id="GAA3502995.1"/>
    </source>
</evidence>
<reference evidence="3" key="1">
    <citation type="journal article" date="2019" name="Int. J. Syst. Evol. Microbiol.">
        <title>The Global Catalogue of Microorganisms (GCM) 10K type strain sequencing project: providing services to taxonomists for standard genome sequencing and annotation.</title>
        <authorList>
            <consortium name="The Broad Institute Genomics Platform"/>
            <consortium name="The Broad Institute Genome Sequencing Center for Infectious Disease"/>
            <person name="Wu L."/>
            <person name="Ma J."/>
        </authorList>
    </citation>
    <scope>NUCLEOTIDE SEQUENCE [LARGE SCALE GENOMIC DNA]</scope>
    <source>
        <strain evidence="3">JCM 4816</strain>
    </source>
</reference>
<protein>
    <recommendedName>
        <fullName evidence="1">TerD domain-containing protein</fullName>
    </recommendedName>
</protein>
<dbReference type="EMBL" id="BAAAXF010000073">
    <property type="protein sequence ID" value="GAA3502995.1"/>
    <property type="molecule type" value="Genomic_DNA"/>
</dbReference>
<organism evidence="2 3">
    <name type="scientific">Streptomyces prasinosporus</name>
    <dbReference type="NCBI Taxonomy" id="68256"/>
    <lineage>
        <taxon>Bacteria</taxon>
        <taxon>Bacillati</taxon>
        <taxon>Actinomycetota</taxon>
        <taxon>Actinomycetes</taxon>
        <taxon>Kitasatosporales</taxon>
        <taxon>Streptomycetaceae</taxon>
        <taxon>Streptomyces</taxon>
        <taxon>Streptomyces albogriseolus group</taxon>
    </lineage>
</organism>
<dbReference type="InterPro" id="IPR003325">
    <property type="entry name" value="TerD"/>
</dbReference>
<accession>A0ABP6U770</accession>
<sequence>MARATLDAATTERTMLLAEIYRRGPLWRLRAAGQGYDHALDVLARRYGVAVAD</sequence>
<keyword evidence="3" id="KW-1185">Reference proteome</keyword>
<dbReference type="Pfam" id="PF02342">
    <property type="entry name" value="TerD"/>
    <property type="match status" value="1"/>
</dbReference>